<feature type="signal peptide" evidence="3">
    <location>
        <begin position="1"/>
        <end position="21"/>
    </location>
</feature>
<accession>A0A819XVG4</accession>
<gene>
    <name evidence="5" type="ORF">KXQ929_LOCUS37097</name>
</gene>
<organism evidence="5 6">
    <name type="scientific">Adineta steineri</name>
    <dbReference type="NCBI Taxonomy" id="433720"/>
    <lineage>
        <taxon>Eukaryota</taxon>
        <taxon>Metazoa</taxon>
        <taxon>Spiralia</taxon>
        <taxon>Gnathifera</taxon>
        <taxon>Rotifera</taxon>
        <taxon>Eurotatoria</taxon>
        <taxon>Bdelloidea</taxon>
        <taxon>Adinetida</taxon>
        <taxon>Adinetidae</taxon>
        <taxon>Adineta</taxon>
    </lineage>
</organism>
<feature type="domain" description="UMOD/GP2/OIT3-like D8C" evidence="4">
    <location>
        <begin position="67"/>
        <end position="150"/>
    </location>
</feature>
<evidence type="ECO:0000256" key="3">
    <source>
        <dbReference type="SAM" id="SignalP"/>
    </source>
</evidence>
<keyword evidence="1 3" id="KW-0732">Signal</keyword>
<evidence type="ECO:0000313" key="6">
    <source>
        <dbReference type="Proteomes" id="UP000663868"/>
    </source>
</evidence>
<keyword evidence="2" id="KW-1015">Disulfide bond</keyword>
<proteinExistence type="predicted"/>
<evidence type="ECO:0000313" key="5">
    <source>
        <dbReference type="EMBL" id="CAF4148054.1"/>
    </source>
</evidence>
<evidence type="ECO:0000256" key="1">
    <source>
        <dbReference type="ARBA" id="ARBA00022729"/>
    </source>
</evidence>
<evidence type="ECO:0000259" key="4">
    <source>
        <dbReference type="Pfam" id="PF23283"/>
    </source>
</evidence>
<evidence type="ECO:0000256" key="2">
    <source>
        <dbReference type="ARBA" id="ARBA00023157"/>
    </source>
</evidence>
<dbReference type="AlphaFoldDB" id="A0A819XVG4"/>
<reference evidence="5" key="1">
    <citation type="submission" date="2021-02" db="EMBL/GenBank/DDBJ databases">
        <authorList>
            <person name="Nowell W R."/>
        </authorList>
    </citation>
    <scope>NUCLEOTIDE SEQUENCE</scope>
</reference>
<protein>
    <recommendedName>
        <fullName evidence="4">UMOD/GP2/OIT3-like D8C domain-containing protein</fullName>
    </recommendedName>
</protein>
<dbReference type="InterPro" id="IPR057774">
    <property type="entry name" value="D8C_UMOD/GP2/OIT3-like"/>
</dbReference>
<dbReference type="EMBL" id="CAJOBB010006012">
    <property type="protein sequence ID" value="CAF4148054.1"/>
    <property type="molecule type" value="Genomic_DNA"/>
</dbReference>
<feature type="chain" id="PRO_5032320791" description="UMOD/GP2/OIT3-like D8C domain-containing protein" evidence="3">
    <location>
        <begin position="22"/>
        <end position="168"/>
    </location>
</feature>
<dbReference type="Pfam" id="PF23283">
    <property type="entry name" value="D8C_UMOD"/>
    <property type="match status" value="1"/>
</dbReference>
<sequence length="168" mass="17954">MVSLGNLNIWIILMIIGQISATTSNASPLSYQCYNYTLINDPTRNVNVTTGNTCDQSLFSSGAMWVLFVGVGGTQIPTSPVGAYRCGTSATGWYSGQMPTGVDTTINGTVCFTFGSSNCTWSNSISVTNCGSYYVYQLGAPPGCSMRYCTDIPDDRITDTTIKPIEGK</sequence>
<comment type="caution">
    <text evidence="5">The sequence shown here is derived from an EMBL/GenBank/DDBJ whole genome shotgun (WGS) entry which is preliminary data.</text>
</comment>
<dbReference type="Proteomes" id="UP000663868">
    <property type="component" value="Unassembled WGS sequence"/>
</dbReference>
<name>A0A819XVG4_9BILA</name>